<dbReference type="PROSITE" id="PS50850">
    <property type="entry name" value="MFS"/>
    <property type="match status" value="1"/>
</dbReference>
<dbReference type="NCBIfam" id="TIGR00711">
    <property type="entry name" value="efflux_EmrB"/>
    <property type="match status" value="1"/>
</dbReference>
<evidence type="ECO:0000256" key="1">
    <source>
        <dbReference type="ARBA" id="ARBA00004651"/>
    </source>
</evidence>
<name>B1G6M5_PARG4</name>
<dbReference type="GO" id="GO:0005886">
    <property type="term" value="C:plasma membrane"/>
    <property type="evidence" value="ECO:0007669"/>
    <property type="project" value="UniProtKB-SubCell"/>
</dbReference>
<evidence type="ECO:0000256" key="2">
    <source>
        <dbReference type="ARBA" id="ARBA00022448"/>
    </source>
</evidence>
<dbReference type="Gene3D" id="1.20.1250.20">
    <property type="entry name" value="MFS general substrate transporter like domains"/>
    <property type="match status" value="1"/>
</dbReference>
<reference evidence="9 10" key="1">
    <citation type="submission" date="2008-03" db="EMBL/GenBank/DDBJ databases">
        <title>Sequencing of the draft genome and assembly of Burkholderia graminis C4D1M.</title>
        <authorList>
            <consortium name="US DOE Joint Genome Institute (JGI-PGF)"/>
            <person name="Copeland A."/>
            <person name="Lucas S."/>
            <person name="Lapidus A."/>
            <person name="Glavina del Rio T."/>
            <person name="Dalin E."/>
            <person name="Tice H."/>
            <person name="Bruce D."/>
            <person name="Goodwin L."/>
            <person name="Pitluck S."/>
            <person name="Larimer F."/>
            <person name="Land M.L."/>
            <person name="Hauser L."/>
            <person name="Tiedje J."/>
            <person name="Richardson P."/>
        </authorList>
    </citation>
    <scope>NUCLEOTIDE SEQUENCE [LARGE SCALE GENOMIC DNA]</scope>
    <source>
        <strain evidence="10">ATCC 700544 / DSM 17151 / LMG 18924 / NCIMB 13744 / C4D1M</strain>
    </source>
</reference>
<feature type="transmembrane region" description="Helical" evidence="7">
    <location>
        <begin position="102"/>
        <end position="125"/>
    </location>
</feature>
<evidence type="ECO:0000256" key="6">
    <source>
        <dbReference type="ARBA" id="ARBA00023136"/>
    </source>
</evidence>
<feature type="transmembrane region" description="Helical" evidence="7">
    <location>
        <begin position="320"/>
        <end position="342"/>
    </location>
</feature>
<dbReference type="SUPFAM" id="SSF103473">
    <property type="entry name" value="MFS general substrate transporter"/>
    <property type="match status" value="1"/>
</dbReference>
<feature type="transmembrane region" description="Helical" evidence="7">
    <location>
        <begin position="294"/>
        <end position="314"/>
    </location>
</feature>
<accession>B1G6M5</accession>
<dbReference type="InterPro" id="IPR020846">
    <property type="entry name" value="MFS_dom"/>
</dbReference>
<evidence type="ECO:0000259" key="8">
    <source>
        <dbReference type="PROSITE" id="PS50850"/>
    </source>
</evidence>
<keyword evidence="6 7" id="KW-0472">Membrane</keyword>
<dbReference type="InterPro" id="IPR005829">
    <property type="entry name" value="Sugar_transporter_CS"/>
</dbReference>
<dbReference type="CDD" id="cd17321">
    <property type="entry name" value="MFS_MMR_MDR_like"/>
    <property type="match status" value="1"/>
</dbReference>
<feature type="transmembrane region" description="Helical" evidence="7">
    <location>
        <begin position="161"/>
        <end position="182"/>
    </location>
</feature>
<dbReference type="OrthoDB" id="9807274at2"/>
<dbReference type="InterPro" id="IPR036259">
    <property type="entry name" value="MFS_trans_sf"/>
</dbReference>
<feature type="transmembrane region" description="Helical" evidence="7">
    <location>
        <begin position="221"/>
        <end position="241"/>
    </location>
</feature>
<feature type="transmembrane region" description="Helical" evidence="7">
    <location>
        <begin position="74"/>
        <end position="95"/>
    </location>
</feature>
<dbReference type="EMBL" id="ABLD01000019">
    <property type="protein sequence ID" value="EDT08304.1"/>
    <property type="molecule type" value="Genomic_DNA"/>
</dbReference>
<evidence type="ECO:0000256" key="4">
    <source>
        <dbReference type="ARBA" id="ARBA00022692"/>
    </source>
</evidence>
<keyword evidence="3" id="KW-1003">Cell membrane</keyword>
<keyword evidence="10" id="KW-1185">Reference proteome</keyword>
<dbReference type="RefSeq" id="WP_006051557.1">
    <property type="nucleotide sequence ID" value="NZ_ABLD01000019.1"/>
</dbReference>
<evidence type="ECO:0000313" key="10">
    <source>
        <dbReference type="Proteomes" id="UP000005045"/>
    </source>
</evidence>
<feature type="transmembrane region" description="Helical" evidence="7">
    <location>
        <begin position="504"/>
        <end position="523"/>
    </location>
</feature>
<dbReference type="Gene3D" id="1.20.1720.10">
    <property type="entry name" value="Multidrug resistance protein D"/>
    <property type="match status" value="1"/>
</dbReference>
<dbReference type="PRINTS" id="PR01036">
    <property type="entry name" value="TCRTETB"/>
</dbReference>
<dbReference type="AlphaFoldDB" id="B1G6M5"/>
<feature type="transmembrane region" description="Helical" evidence="7">
    <location>
        <begin position="354"/>
        <end position="376"/>
    </location>
</feature>
<dbReference type="Pfam" id="PF07690">
    <property type="entry name" value="MFS_1"/>
    <property type="match status" value="1"/>
</dbReference>
<dbReference type="InterPro" id="IPR004638">
    <property type="entry name" value="EmrB-like"/>
</dbReference>
<feature type="transmembrane region" description="Helical" evidence="7">
    <location>
        <begin position="36"/>
        <end position="62"/>
    </location>
</feature>
<keyword evidence="5 7" id="KW-1133">Transmembrane helix</keyword>
<evidence type="ECO:0000256" key="7">
    <source>
        <dbReference type="SAM" id="Phobius"/>
    </source>
</evidence>
<evidence type="ECO:0000313" key="9">
    <source>
        <dbReference type="EMBL" id="EDT08304.1"/>
    </source>
</evidence>
<organism evidence="9 10">
    <name type="scientific">Paraburkholderia graminis (strain ATCC 700544 / DSM 17151 / LMG 18924 / NCIMB 13744 / C4D1M)</name>
    <dbReference type="NCBI Taxonomy" id="396598"/>
    <lineage>
        <taxon>Bacteria</taxon>
        <taxon>Pseudomonadati</taxon>
        <taxon>Pseudomonadota</taxon>
        <taxon>Betaproteobacteria</taxon>
        <taxon>Burkholderiales</taxon>
        <taxon>Burkholderiaceae</taxon>
        <taxon>Paraburkholderia</taxon>
    </lineage>
</organism>
<comment type="subcellular location">
    <subcellularLocation>
        <location evidence="1">Cell membrane</location>
        <topology evidence="1">Multi-pass membrane protein</topology>
    </subcellularLocation>
</comment>
<proteinExistence type="predicted"/>
<dbReference type="PANTHER" id="PTHR42718:SF49">
    <property type="entry name" value="EXPORT PROTEIN"/>
    <property type="match status" value="1"/>
</dbReference>
<comment type="caution">
    <text evidence="9">The sequence shown here is derived from an EMBL/GenBank/DDBJ whole genome shotgun (WGS) entry which is preliminary data.</text>
</comment>
<dbReference type="InterPro" id="IPR011701">
    <property type="entry name" value="MFS"/>
</dbReference>
<feature type="transmembrane region" description="Helical" evidence="7">
    <location>
        <begin position="188"/>
        <end position="209"/>
    </location>
</feature>
<evidence type="ECO:0000256" key="3">
    <source>
        <dbReference type="ARBA" id="ARBA00022475"/>
    </source>
</evidence>
<gene>
    <name evidence="9" type="ORF">BgramDRAFT_4986</name>
</gene>
<feature type="domain" description="Major facilitator superfamily (MFS) profile" evidence="8">
    <location>
        <begin position="36"/>
        <end position="527"/>
    </location>
</feature>
<sequence length="544" mass="57429">MDERSPALGDSAKKDPLNSARRAGLRHWLSTRNARVLLCTSGVSFMIMLDSNIVAVSLSTIAKDLNASFTDIEWVVSAYILPFAAFLMPAGALADRFGRRRLLLTGMLLFTAASLVCGLAPNSTILDASRGLQGVGSAIQLSAALAVLGHTFRGAERARAFAFWGTLVGVAVAIGPLIGGFITSTVGWRWAFLVNVPAGAALIAVGFSSVDESRDPHSRKLDLAGITFLGGGLFYLVWGLINANVDGWPSRLTLGKLSVATALLFCFVVAELVQKRPMVDFSLFRRRTFLGSSIAMLGFASAAQVMMTYLPLYLQNSFGFNPALAGVTMMPFALPLFLLPRVGASLARSMSGRAILTIGLCIVACGNLSTALVVHFGGSLKLLWMGMLITGCGAGLLNGETTKVSMTVIPPERSGMASGIGATLRFVGLLLGITFLGAILASETRRHFIRAVANEGLPQLDAKTIELVISHIVAGDTEGSIVPAVTDQVIYVARNSFELGFSSVLFAAAAVAAVCAMLTYLLVDVWETAPQPMSLQGESSTVVD</sequence>
<dbReference type="GO" id="GO:0022857">
    <property type="term" value="F:transmembrane transporter activity"/>
    <property type="evidence" value="ECO:0007669"/>
    <property type="project" value="InterPro"/>
</dbReference>
<protein>
    <submittedName>
        <fullName evidence="9">Drug resistance transporter, EmrB/QacA subfamily</fullName>
    </submittedName>
</protein>
<feature type="transmembrane region" description="Helical" evidence="7">
    <location>
        <begin position="420"/>
        <end position="441"/>
    </location>
</feature>
<evidence type="ECO:0000256" key="5">
    <source>
        <dbReference type="ARBA" id="ARBA00022989"/>
    </source>
</evidence>
<keyword evidence="4 7" id="KW-0812">Transmembrane</keyword>
<feature type="transmembrane region" description="Helical" evidence="7">
    <location>
        <begin position="382"/>
        <end position="399"/>
    </location>
</feature>
<feature type="transmembrane region" description="Helical" evidence="7">
    <location>
        <begin position="253"/>
        <end position="273"/>
    </location>
</feature>
<keyword evidence="2" id="KW-0813">Transport</keyword>
<dbReference type="PROSITE" id="PS00216">
    <property type="entry name" value="SUGAR_TRANSPORT_1"/>
    <property type="match status" value="1"/>
</dbReference>
<dbReference type="Proteomes" id="UP000005045">
    <property type="component" value="Unassembled WGS sequence"/>
</dbReference>
<dbReference type="PANTHER" id="PTHR42718">
    <property type="entry name" value="MAJOR FACILITATOR SUPERFAMILY MULTIDRUG TRANSPORTER MFSC"/>
    <property type="match status" value="1"/>
</dbReference>